<dbReference type="AlphaFoldDB" id="A0AA38HQI2"/>
<accession>A0AA38HQI2</accession>
<dbReference type="EMBL" id="JALNTZ010000010">
    <property type="protein sequence ID" value="KAJ3639344.1"/>
    <property type="molecule type" value="Genomic_DNA"/>
</dbReference>
<dbReference type="Proteomes" id="UP001168821">
    <property type="component" value="Unassembled WGS sequence"/>
</dbReference>
<evidence type="ECO:0000313" key="1">
    <source>
        <dbReference type="EMBL" id="KAJ3639344.1"/>
    </source>
</evidence>
<protein>
    <submittedName>
        <fullName evidence="1">Uncharacterized protein</fullName>
    </submittedName>
</protein>
<comment type="caution">
    <text evidence="1">The sequence shown here is derived from an EMBL/GenBank/DDBJ whole genome shotgun (WGS) entry which is preliminary data.</text>
</comment>
<reference evidence="1" key="1">
    <citation type="journal article" date="2023" name="G3 (Bethesda)">
        <title>Whole genome assemblies of Zophobas morio and Tenebrio molitor.</title>
        <authorList>
            <person name="Kaur S."/>
            <person name="Stinson S.A."/>
            <person name="diCenzo G.C."/>
        </authorList>
    </citation>
    <scope>NUCLEOTIDE SEQUENCE</scope>
    <source>
        <strain evidence="1">QUZm001</strain>
    </source>
</reference>
<gene>
    <name evidence="1" type="ORF">Zmor_002707</name>
</gene>
<proteinExistence type="predicted"/>
<evidence type="ECO:0000313" key="2">
    <source>
        <dbReference type="Proteomes" id="UP001168821"/>
    </source>
</evidence>
<organism evidence="1 2">
    <name type="scientific">Zophobas morio</name>
    <dbReference type="NCBI Taxonomy" id="2755281"/>
    <lineage>
        <taxon>Eukaryota</taxon>
        <taxon>Metazoa</taxon>
        <taxon>Ecdysozoa</taxon>
        <taxon>Arthropoda</taxon>
        <taxon>Hexapoda</taxon>
        <taxon>Insecta</taxon>
        <taxon>Pterygota</taxon>
        <taxon>Neoptera</taxon>
        <taxon>Endopterygota</taxon>
        <taxon>Coleoptera</taxon>
        <taxon>Polyphaga</taxon>
        <taxon>Cucujiformia</taxon>
        <taxon>Tenebrionidae</taxon>
        <taxon>Zophobas</taxon>
    </lineage>
</organism>
<name>A0AA38HQI2_9CUCU</name>
<keyword evidence="2" id="KW-1185">Reference proteome</keyword>
<sequence length="89" mass="10257">MLTARVHSYPLVCPERGPGLDYISMMVNDLYVTLRFLPQHILDSYISPLLAPSTSSERARFYPPRFLLIIRETFVFAAKLPVKSPDFRL</sequence>